<dbReference type="InterPro" id="IPR036291">
    <property type="entry name" value="NAD(P)-bd_dom_sf"/>
</dbReference>
<proteinExistence type="predicted"/>
<evidence type="ECO:0000313" key="3">
    <source>
        <dbReference type="Proteomes" id="UP000186110"/>
    </source>
</evidence>
<keyword evidence="3" id="KW-1185">Reference proteome</keyword>
<dbReference type="eggNOG" id="COG1748">
    <property type="taxonomic scope" value="Bacteria"/>
</dbReference>
<evidence type="ECO:0000259" key="1">
    <source>
        <dbReference type="Pfam" id="PF03435"/>
    </source>
</evidence>
<name>A0A1P8KBW5_9BURK</name>
<accession>A0A1P8KBW5</accession>
<dbReference type="Gene3D" id="3.40.50.720">
    <property type="entry name" value="NAD(P)-binding Rossmann-like Domain"/>
    <property type="match status" value="1"/>
</dbReference>
<dbReference type="KEGG" id="rsb:RS694_13775"/>
<feature type="domain" description="Saccharopine dehydrogenase NADP binding" evidence="1">
    <location>
        <begin position="3"/>
        <end position="106"/>
    </location>
</feature>
<dbReference type="SUPFAM" id="SSF51735">
    <property type="entry name" value="NAD(P)-binding Rossmann-fold domains"/>
    <property type="match status" value="1"/>
</dbReference>
<dbReference type="PANTHER" id="PTHR43796">
    <property type="entry name" value="CARBOXYNORSPERMIDINE SYNTHASE"/>
    <property type="match status" value="1"/>
</dbReference>
<sequence>MRVMVLGGYGNFGARICRALAADHSITVLVAGRDGSRASALAAELNHVHGTGASAAVVDCQSPDFSEMLREHQVELLIHTAGPFQGQDYAVAIACAKAGAHYIDLADGRRFVCDFAKTMQAPFAEAKRVAISGASTVPALSSAVVDFLCRGWQRIDSIDICIAPAQTAPRGVATLEAVLSYCGAPIQLWNGGQWQSQIGWGSPQRVEFQRLKPRQGAVCDIPDLELFPAHYRVQDRMVFRAAVEVGLAQRAFAFLAWLRQHGLLKNPSSFARLLNAGAKVFDPLGSKLGGMVVRVAGLDGAGVPDKRAWHIAADNDHGPEIPCMAAILLARRLAAGESMQPGARPCLGLHVLRDFTPEFDKWGMVTDMVEEG</sequence>
<dbReference type="InterPro" id="IPR005097">
    <property type="entry name" value="Sacchrp_dh_NADP-bd"/>
</dbReference>
<dbReference type="STRING" id="1484693.RS694_13775"/>
<organism evidence="2 3">
    <name type="scientific">Rhodoferax saidenbachensis</name>
    <dbReference type="NCBI Taxonomy" id="1484693"/>
    <lineage>
        <taxon>Bacteria</taxon>
        <taxon>Pseudomonadati</taxon>
        <taxon>Pseudomonadota</taxon>
        <taxon>Betaproteobacteria</taxon>
        <taxon>Burkholderiales</taxon>
        <taxon>Comamonadaceae</taxon>
        <taxon>Rhodoferax</taxon>
    </lineage>
</organism>
<gene>
    <name evidence="2" type="ORF">RS694_13775</name>
</gene>
<dbReference type="PANTHER" id="PTHR43796:SF2">
    <property type="entry name" value="CARBOXYNORSPERMIDINE SYNTHASE"/>
    <property type="match status" value="1"/>
</dbReference>
<dbReference type="Proteomes" id="UP000186110">
    <property type="component" value="Chromosome"/>
</dbReference>
<dbReference type="AlphaFoldDB" id="A0A1P8KBW5"/>
<protein>
    <submittedName>
        <fullName evidence="2">Saccharopine dehydrogenase</fullName>
    </submittedName>
</protein>
<dbReference type="Pfam" id="PF03435">
    <property type="entry name" value="Sacchrp_dh_NADP"/>
    <property type="match status" value="1"/>
</dbReference>
<dbReference type="RefSeq" id="WP_029708597.1">
    <property type="nucleotide sequence ID" value="NZ_CP019239.1"/>
</dbReference>
<dbReference type="EMBL" id="CP019239">
    <property type="protein sequence ID" value="APW43494.1"/>
    <property type="molecule type" value="Genomic_DNA"/>
</dbReference>
<evidence type="ECO:0000313" key="2">
    <source>
        <dbReference type="EMBL" id="APW43494.1"/>
    </source>
</evidence>
<reference evidence="2 3" key="1">
    <citation type="submission" date="2017-01" db="EMBL/GenBank/DDBJ databases">
        <authorList>
            <person name="Mah S.A."/>
            <person name="Swanson W.J."/>
            <person name="Moy G.W."/>
            <person name="Vacquier V.D."/>
        </authorList>
    </citation>
    <scope>NUCLEOTIDE SEQUENCE [LARGE SCALE GENOMIC DNA]</scope>
    <source>
        <strain evidence="2 3">DSM 22694</strain>
    </source>
</reference>